<accession>A0AAV7T5N5</accession>
<name>A0AAV7T5N5_PLEWA</name>
<proteinExistence type="predicted"/>
<protein>
    <submittedName>
        <fullName evidence="2">Uncharacterized protein</fullName>
    </submittedName>
</protein>
<organism evidence="2 3">
    <name type="scientific">Pleurodeles waltl</name>
    <name type="common">Iberian ribbed newt</name>
    <dbReference type="NCBI Taxonomy" id="8319"/>
    <lineage>
        <taxon>Eukaryota</taxon>
        <taxon>Metazoa</taxon>
        <taxon>Chordata</taxon>
        <taxon>Craniata</taxon>
        <taxon>Vertebrata</taxon>
        <taxon>Euteleostomi</taxon>
        <taxon>Amphibia</taxon>
        <taxon>Batrachia</taxon>
        <taxon>Caudata</taxon>
        <taxon>Salamandroidea</taxon>
        <taxon>Salamandridae</taxon>
        <taxon>Pleurodelinae</taxon>
        <taxon>Pleurodeles</taxon>
    </lineage>
</organism>
<keyword evidence="3" id="KW-1185">Reference proteome</keyword>
<dbReference type="Proteomes" id="UP001066276">
    <property type="component" value="Chromosome 4_1"/>
</dbReference>
<feature type="compositionally biased region" description="Polar residues" evidence="1">
    <location>
        <begin position="1"/>
        <end position="11"/>
    </location>
</feature>
<sequence>MPRQDAQSANSRPGAAPVLHGSHGSRPAQPGRGQVGGRGAPAAAPKLESSRLRRTAIQASQPRLHSNFTGESDGAAPMPRVHRTHLGQASLFFGSGHQLRPAPSNSTGQSGTSCCGSKFLGATPGPGGEASTSMCSPGTRINEQKNQAYGRKYLYELVPLHALSSENQKKAVNFENMHSVPQPFHG</sequence>
<reference evidence="2" key="1">
    <citation type="journal article" date="2022" name="bioRxiv">
        <title>Sequencing and chromosome-scale assembly of the giantPleurodeles waltlgenome.</title>
        <authorList>
            <person name="Brown T."/>
            <person name="Elewa A."/>
            <person name="Iarovenko S."/>
            <person name="Subramanian E."/>
            <person name="Araus A.J."/>
            <person name="Petzold A."/>
            <person name="Susuki M."/>
            <person name="Suzuki K.-i.T."/>
            <person name="Hayashi T."/>
            <person name="Toyoda A."/>
            <person name="Oliveira C."/>
            <person name="Osipova E."/>
            <person name="Leigh N.D."/>
            <person name="Simon A."/>
            <person name="Yun M.H."/>
        </authorList>
    </citation>
    <scope>NUCLEOTIDE SEQUENCE</scope>
    <source>
        <strain evidence="2">20211129_DDA</strain>
        <tissue evidence="2">Liver</tissue>
    </source>
</reference>
<dbReference type="AlphaFoldDB" id="A0AAV7T5N5"/>
<feature type="region of interest" description="Disordered" evidence="1">
    <location>
        <begin position="1"/>
        <end position="78"/>
    </location>
</feature>
<evidence type="ECO:0000313" key="2">
    <source>
        <dbReference type="EMBL" id="KAJ1171783.1"/>
    </source>
</evidence>
<dbReference type="EMBL" id="JANPWB010000007">
    <property type="protein sequence ID" value="KAJ1171783.1"/>
    <property type="molecule type" value="Genomic_DNA"/>
</dbReference>
<evidence type="ECO:0000256" key="1">
    <source>
        <dbReference type="SAM" id="MobiDB-lite"/>
    </source>
</evidence>
<gene>
    <name evidence="2" type="ORF">NDU88_003641</name>
</gene>
<feature type="compositionally biased region" description="Polar residues" evidence="1">
    <location>
        <begin position="57"/>
        <end position="70"/>
    </location>
</feature>
<evidence type="ECO:0000313" key="3">
    <source>
        <dbReference type="Proteomes" id="UP001066276"/>
    </source>
</evidence>
<comment type="caution">
    <text evidence="2">The sequence shown here is derived from an EMBL/GenBank/DDBJ whole genome shotgun (WGS) entry which is preliminary data.</text>
</comment>